<accession>A0A1M5XTY4</accession>
<name>A0A1M5XTY4_9BACT</name>
<proteinExistence type="predicted"/>
<gene>
    <name evidence="1" type="ORF">SAMN04488109_6876</name>
</gene>
<dbReference type="Proteomes" id="UP000184212">
    <property type="component" value="Unassembled WGS sequence"/>
</dbReference>
<protein>
    <submittedName>
        <fullName evidence="1">Uncharacterized protein</fullName>
    </submittedName>
</protein>
<dbReference type="STRING" id="947013.SAMN04488109_6876"/>
<dbReference type="AlphaFoldDB" id="A0A1M5XTY4"/>
<organism evidence="1 2">
    <name type="scientific">Chryseolinea serpens</name>
    <dbReference type="NCBI Taxonomy" id="947013"/>
    <lineage>
        <taxon>Bacteria</taxon>
        <taxon>Pseudomonadati</taxon>
        <taxon>Bacteroidota</taxon>
        <taxon>Cytophagia</taxon>
        <taxon>Cytophagales</taxon>
        <taxon>Fulvivirgaceae</taxon>
        <taxon>Chryseolinea</taxon>
    </lineage>
</organism>
<reference evidence="1 2" key="1">
    <citation type="submission" date="2016-11" db="EMBL/GenBank/DDBJ databases">
        <authorList>
            <person name="Jaros S."/>
            <person name="Januszkiewicz K."/>
            <person name="Wedrychowicz H."/>
        </authorList>
    </citation>
    <scope>NUCLEOTIDE SEQUENCE [LARGE SCALE GENOMIC DNA]</scope>
    <source>
        <strain evidence="1 2">DSM 24574</strain>
    </source>
</reference>
<keyword evidence="2" id="KW-1185">Reference proteome</keyword>
<evidence type="ECO:0000313" key="1">
    <source>
        <dbReference type="EMBL" id="SHI03285.1"/>
    </source>
</evidence>
<evidence type="ECO:0000313" key="2">
    <source>
        <dbReference type="Proteomes" id="UP000184212"/>
    </source>
</evidence>
<dbReference type="EMBL" id="FQWQ01000007">
    <property type="protein sequence ID" value="SHI03285.1"/>
    <property type="molecule type" value="Genomic_DNA"/>
</dbReference>
<sequence>MKAKKLTLRKKTIATFNSQPKSDSALILLSLHPICTRAGMY</sequence>